<organism evidence="2 3">
    <name type="scientific">Ramazzottius varieornatus</name>
    <name type="common">Water bear</name>
    <name type="synonym">Tardigrade</name>
    <dbReference type="NCBI Taxonomy" id="947166"/>
    <lineage>
        <taxon>Eukaryota</taxon>
        <taxon>Metazoa</taxon>
        <taxon>Ecdysozoa</taxon>
        <taxon>Tardigrada</taxon>
        <taxon>Eutardigrada</taxon>
        <taxon>Parachela</taxon>
        <taxon>Hypsibioidea</taxon>
        <taxon>Ramazzottiidae</taxon>
        <taxon>Ramazzottius</taxon>
    </lineage>
</organism>
<keyword evidence="3" id="KW-1185">Reference proteome</keyword>
<dbReference type="AlphaFoldDB" id="A0A1D1VPU3"/>
<evidence type="ECO:0000313" key="2">
    <source>
        <dbReference type="EMBL" id="GAV03592.1"/>
    </source>
</evidence>
<accession>A0A1D1VPU3</accession>
<dbReference type="Proteomes" id="UP000186922">
    <property type="component" value="Unassembled WGS sequence"/>
</dbReference>
<feature type="region of interest" description="Disordered" evidence="1">
    <location>
        <begin position="1"/>
        <end position="23"/>
    </location>
</feature>
<protein>
    <submittedName>
        <fullName evidence="2">Uncharacterized protein</fullName>
    </submittedName>
</protein>
<dbReference type="OrthoDB" id="10267127at2759"/>
<sequence length="448" mass="49752">MWRSAAVTEEADGETEPLDSQPVSFFVSNSRRASDESSGVSRSLSSETSRHRQSRFFLFHTFQLNCQSGGAVVLPPVCSTGSRILVASRNDSVYCLYFHITSVTTNGVEEIVLAPKVQMVTSLPLHRGWKFGAFVSHILPVHDHEGSSKDYYALAYLSDKPSSVKPPNINPEPQTSSGSSYVVTVITTVSQDEELNRLYYSHIVVPFAPHGCNPLAWWTKPGQQQISLLIPSQKEQMYEARLSLSGEESMDQSGLALESLSESDVGLMLKASCVNALEYVDVEKHSLRIMAVSQGPRSLVACFTFSWLTQEWRRLWSAQHDSMTSKMRLFWTGDQLNLLVIGLLEVAVLYLDIMSSERPVCVALQGSNQYDVVTCADVGVMDNQPMVLLGTYGKAVLIYIKDEHRAFRLQVLETSCPVCFVAFTAMTSSVKAELVVLTQRGLQVYYVT</sequence>
<dbReference type="EMBL" id="BDGG01000009">
    <property type="protein sequence ID" value="GAV03592.1"/>
    <property type="molecule type" value="Genomic_DNA"/>
</dbReference>
<reference evidence="2 3" key="1">
    <citation type="journal article" date="2016" name="Nat. Commun.">
        <title>Extremotolerant tardigrade genome and improved radiotolerance of human cultured cells by tardigrade-unique protein.</title>
        <authorList>
            <person name="Hashimoto T."/>
            <person name="Horikawa D.D."/>
            <person name="Saito Y."/>
            <person name="Kuwahara H."/>
            <person name="Kozuka-Hata H."/>
            <person name="Shin-I T."/>
            <person name="Minakuchi Y."/>
            <person name="Ohishi K."/>
            <person name="Motoyama A."/>
            <person name="Aizu T."/>
            <person name="Enomoto A."/>
            <person name="Kondo K."/>
            <person name="Tanaka S."/>
            <person name="Hara Y."/>
            <person name="Koshikawa S."/>
            <person name="Sagara H."/>
            <person name="Miura T."/>
            <person name="Yokobori S."/>
            <person name="Miyagawa K."/>
            <person name="Suzuki Y."/>
            <person name="Kubo T."/>
            <person name="Oyama M."/>
            <person name="Kohara Y."/>
            <person name="Fujiyama A."/>
            <person name="Arakawa K."/>
            <person name="Katayama T."/>
            <person name="Toyoda A."/>
            <person name="Kunieda T."/>
        </authorList>
    </citation>
    <scope>NUCLEOTIDE SEQUENCE [LARGE SCALE GENOMIC DNA]</scope>
    <source>
        <strain evidence="2 3">YOKOZUNA-1</strain>
    </source>
</reference>
<evidence type="ECO:0000256" key="1">
    <source>
        <dbReference type="SAM" id="MobiDB-lite"/>
    </source>
</evidence>
<gene>
    <name evidence="2" type="primary">RvY_13988-1</name>
    <name evidence="2" type="synonym">RvY_13988.1</name>
    <name evidence="2" type="ORF">RvY_13988</name>
</gene>
<proteinExistence type="predicted"/>
<comment type="caution">
    <text evidence="2">The sequence shown here is derived from an EMBL/GenBank/DDBJ whole genome shotgun (WGS) entry which is preliminary data.</text>
</comment>
<evidence type="ECO:0000313" key="3">
    <source>
        <dbReference type="Proteomes" id="UP000186922"/>
    </source>
</evidence>
<name>A0A1D1VPU3_RAMVA</name>